<evidence type="ECO:0000313" key="4">
    <source>
        <dbReference type="Proteomes" id="UP000003111"/>
    </source>
</evidence>
<dbReference type="RefSeq" id="WP_007077479.1">
    <property type="nucleotide sequence ID" value="NZ_CM001024.1"/>
</dbReference>
<evidence type="ECO:0000259" key="2">
    <source>
        <dbReference type="Pfam" id="PF00582"/>
    </source>
</evidence>
<comment type="caution">
    <text evidence="3">The sequence shown here is derived from an EMBL/GenBank/DDBJ whole genome shotgun (WGS) entry which is preliminary data.</text>
</comment>
<name>E2SD75_9ACTN</name>
<dbReference type="HOGENOM" id="CLU_049301_9_5_11"/>
<keyword evidence="4" id="KW-1185">Reference proteome</keyword>
<dbReference type="SUPFAM" id="SSF52402">
    <property type="entry name" value="Adenine nucleotide alpha hydrolases-like"/>
    <property type="match status" value="1"/>
</dbReference>
<dbReference type="InterPro" id="IPR014729">
    <property type="entry name" value="Rossmann-like_a/b/a_fold"/>
</dbReference>
<dbReference type="PANTHER" id="PTHR46553">
    <property type="entry name" value="ADENINE NUCLEOTIDE ALPHA HYDROLASES-LIKE SUPERFAMILY PROTEIN"/>
    <property type="match status" value="1"/>
</dbReference>
<evidence type="ECO:0000313" key="3">
    <source>
        <dbReference type="EMBL" id="EFQ83178.1"/>
    </source>
</evidence>
<organism evidence="3 4">
    <name type="scientific">Aeromicrobium marinum DSM 15272</name>
    <dbReference type="NCBI Taxonomy" id="585531"/>
    <lineage>
        <taxon>Bacteria</taxon>
        <taxon>Bacillati</taxon>
        <taxon>Actinomycetota</taxon>
        <taxon>Actinomycetes</taxon>
        <taxon>Propionibacteriales</taxon>
        <taxon>Nocardioidaceae</taxon>
        <taxon>Aeromicrobium</taxon>
    </lineage>
</organism>
<dbReference type="CDD" id="cd00293">
    <property type="entry name" value="USP-like"/>
    <property type="match status" value="1"/>
</dbReference>
<dbReference type="PANTHER" id="PTHR46553:SF3">
    <property type="entry name" value="ADENINE NUCLEOTIDE ALPHA HYDROLASES-LIKE SUPERFAMILY PROTEIN"/>
    <property type="match status" value="1"/>
</dbReference>
<dbReference type="Gene3D" id="3.40.50.620">
    <property type="entry name" value="HUPs"/>
    <property type="match status" value="1"/>
</dbReference>
<dbReference type="PRINTS" id="PR01438">
    <property type="entry name" value="UNVRSLSTRESS"/>
</dbReference>
<dbReference type="OrthoDB" id="6174426at2"/>
<protein>
    <submittedName>
        <fullName evidence="3">Universal stress family protein</fullName>
    </submittedName>
</protein>
<dbReference type="eggNOG" id="COG0589">
    <property type="taxonomic scope" value="Bacteria"/>
</dbReference>
<feature type="domain" description="UspA" evidence="2">
    <location>
        <begin position="7"/>
        <end position="144"/>
    </location>
</feature>
<reference evidence="3" key="1">
    <citation type="submission" date="2010-08" db="EMBL/GenBank/DDBJ databases">
        <authorList>
            <person name="Muzny D."/>
            <person name="Qin X."/>
            <person name="Buhay C."/>
            <person name="Dugan-Rocha S."/>
            <person name="Ding Y."/>
            <person name="Chen G."/>
            <person name="Hawes A."/>
            <person name="Holder M."/>
            <person name="Jhangiani S."/>
            <person name="Johnson A."/>
            <person name="Khan Z."/>
            <person name="Li Z."/>
            <person name="Liu W."/>
            <person name="Liu X."/>
            <person name="Perez L."/>
            <person name="Shen H."/>
            <person name="Wang Q."/>
            <person name="Watt J."/>
            <person name="Xi L."/>
            <person name="Xin Y."/>
            <person name="Zhou J."/>
            <person name="Deng J."/>
            <person name="Jiang H."/>
            <person name="Liu Y."/>
            <person name="Qu J."/>
            <person name="Song X.-Z."/>
            <person name="Zhang L."/>
            <person name="Villasana D."/>
            <person name="Johnson A."/>
            <person name="Liu J."/>
            <person name="Liyanage D."/>
            <person name="Lorensuhewa L."/>
            <person name="Robinson T."/>
            <person name="Song A."/>
            <person name="Song B.-B."/>
            <person name="Dinh H."/>
            <person name="Thornton R."/>
            <person name="Coyle M."/>
            <person name="Francisco L."/>
            <person name="Jackson L."/>
            <person name="Javaid M."/>
            <person name="Korchina V."/>
            <person name="Kovar C."/>
            <person name="Mata R."/>
            <person name="Mathew T."/>
            <person name="Ngo R."/>
            <person name="Nguyen L."/>
            <person name="Nguyen N."/>
            <person name="Okwuonu G."/>
            <person name="Ongeri F."/>
            <person name="Pham C."/>
            <person name="Simmons D."/>
            <person name="Wilczek-Boney K."/>
            <person name="Hale W."/>
            <person name="Jakkamsetti A."/>
            <person name="Pham P."/>
            <person name="Ruth R."/>
            <person name="San Lucas F."/>
            <person name="Warren J."/>
            <person name="Zhang J."/>
            <person name="Zhao Z."/>
            <person name="Zhou C."/>
            <person name="Zhu D."/>
            <person name="Lee S."/>
            <person name="Bess C."/>
            <person name="Blankenburg K."/>
            <person name="Forbes L."/>
            <person name="Fu Q."/>
            <person name="Gubbala S."/>
            <person name="Hirani K."/>
            <person name="Jayaseelan J.C."/>
            <person name="Lara F."/>
            <person name="Munidasa M."/>
            <person name="Palculict T."/>
            <person name="Patil S."/>
            <person name="Pu L.-L."/>
            <person name="Saada N."/>
            <person name="Tang L."/>
            <person name="Weissenberger G."/>
            <person name="Zhu Y."/>
            <person name="Hemphill L."/>
            <person name="Shang Y."/>
            <person name="Youmans B."/>
            <person name="Ayvaz T."/>
            <person name="Ross M."/>
            <person name="Santibanez J."/>
            <person name="Aqrawi P."/>
            <person name="Gross S."/>
            <person name="Joshi V."/>
            <person name="Fowler G."/>
            <person name="Nazareth L."/>
            <person name="Reid J."/>
            <person name="Worley K."/>
            <person name="Petrosino J."/>
            <person name="Highlander S."/>
            <person name="Gibbs R."/>
        </authorList>
    </citation>
    <scope>NUCLEOTIDE SEQUENCE [LARGE SCALE GENOMIC DNA]</scope>
    <source>
        <strain evidence="3">DSM 15272</strain>
    </source>
</reference>
<sequence>MSSDPLILVGHDGSTFADEALRWALVQAARTSGRVRVLRAWSITTAPRPDSAEAGYVPPLDDFAAAVLTRLESDTAATRAEHPTVDVDLETVHGPAAPALIEASGDADLLVVGPRGLGGFRGLVLGSVSEQCVRHAHCPVVVIRA</sequence>
<proteinExistence type="inferred from homology"/>
<dbReference type="InterPro" id="IPR006015">
    <property type="entry name" value="Universal_stress_UspA"/>
</dbReference>
<dbReference type="STRING" id="585531.HMPREF0063_12387"/>
<dbReference type="Proteomes" id="UP000003111">
    <property type="component" value="Unassembled WGS sequence"/>
</dbReference>
<gene>
    <name evidence="3" type="ORF">HMPREF0063_12387</name>
</gene>
<dbReference type="InterPro" id="IPR006016">
    <property type="entry name" value="UspA"/>
</dbReference>
<evidence type="ECO:0000256" key="1">
    <source>
        <dbReference type="ARBA" id="ARBA00008791"/>
    </source>
</evidence>
<accession>E2SD75</accession>
<dbReference type="AlphaFoldDB" id="E2SD75"/>
<dbReference type="EMBL" id="ACLF03000006">
    <property type="protein sequence ID" value="EFQ83178.1"/>
    <property type="molecule type" value="Genomic_DNA"/>
</dbReference>
<dbReference type="Pfam" id="PF00582">
    <property type="entry name" value="Usp"/>
    <property type="match status" value="1"/>
</dbReference>
<comment type="similarity">
    <text evidence="1">Belongs to the universal stress protein A family.</text>
</comment>